<dbReference type="InterPro" id="IPR029787">
    <property type="entry name" value="Nucleotide_cyclase"/>
</dbReference>
<name>A0A2S4JS28_9SPIO</name>
<feature type="transmembrane region" description="Helical" evidence="3">
    <location>
        <begin position="45"/>
        <end position="63"/>
    </location>
</feature>
<dbReference type="EMBL" id="LPWH01000062">
    <property type="protein sequence ID" value="POR02280.1"/>
    <property type="molecule type" value="Genomic_DNA"/>
</dbReference>
<dbReference type="GO" id="GO:0052621">
    <property type="term" value="F:diguanylate cyclase activity"/>
    <property type="evidence" value="ECO:0007669"/>
    <property type="project" value="UniProtKB-EC"/>
</dbReference>
<feature type="domain" description="GGDEF" evidence="4">
    <location>
        <begin position="223"/>
        <end position="351"/>
    </location>
</feature>
<dbReference type="InterPro" id="IPR043128">
    <property type="entry name" value="Rev_trsase/Diguanyl_cyclase"/>
</dbReference>
<dbReference type="CDD" id="cd01949">
    <property type="entry name" value="GGDEF"/>
    <property type="match status" value="1"/>
</dbReference>
<reference evidence="6" key="1">
    <citation type="submission" date="2015-12" db="EMBL/GenBank/DDBJ databases">
        <authorList>
            <person name="Lodha T.D."/>
            <person name="Chintalapati S."/>
            <person name="Chintalapati V.R."/>
            <person name="Sravanthi T."/>
        </authorList>
    </citation>
    <scope>NUCLEOTIDE SEQUENCE [LARGE SCALE GENOMIC DNA]</scope>
    <source>
        <strain evidence="6">JC133</strain>
    </source>
</reference>
<evidence type="ECO:0000256" key="2">
    <source>
        <dbReference type="ARBA" id="ARBA00034247"/>
    </source>
</evidence>
<accession>A0A2S4JS28</accession>
<dbReference type="EC" id="2.7.7.65" evidence="1"/>
<feature type="transmembrane region" description="Helical" evidence="3">
    <location>
        <begin position="129"/>
        <end position="146"/>
    </location>
</feature>
<comment type="catalytic activity">
    <reaction evidence="2">
        <text>2 GTP = 3',3'-c-di-GMP + 2 diphosphate</text>
        <dbReference type="Rhea" id="RHEA:24898"/>
        <dbReference type="ChEBI" id="CHEBI:33019"/>
        <dbReference type="ChEBI" id="CHEBI:37565"/>
        <dbReference type="ChEBI" id="CHEBI:58805"/>
        <dbReference type="EC" id="2.7.7.65"/>
    </reaction>
</comment>
<protein>
    <recommendedName>
        <fullName evidence="1">diguanylate cyclase</fullName>
        <ecNumber evidence="1">2.7.7.65</ecNumber>
    </recommendedName>
</protein>
<proteinExistence type="predicted"/>
<dbReference type="PROSITE" id="PS50887">
    <property type="entry name" value="GGDEF"/>
    <property type="match status" value="1"/>
</dbReference>
<dbReference type="NCBIfam" id="TIGR00254">
    <property type="entry name" value="GGDEF"/>
    <property type="match status" value="1"/>
</dbReference>
<gene>
    <name evidence="5" type="ORF">AU468_06740</name>
</gene>
<organism evidence="5 6">
    <name type="scientific">Alkalispirochaeta sphaeroplastigenens</name>
    <dbReference type="NCBI Taxonomy" id="1187066"/>
    <lineage>
        <taxon>Bacteria</taxon>
        <taxon>Pseudomonadati</taxon>
        <taxon>Spirochaetota</taxon>
        <taxon>Spirochaetia</taxon>
        <taxon>Spirochaetales</taxon>
        <taxon>Spirochaetaceae</taxon>
        <taxon>Alkalispirochaeta</taxon>
    </lineage>
</organism>
<feature type="transmembrane region" description="Helical" evidence="3">
    <location>
        <begin position="107"/>
        <end position="124"/>
    </location>
</feature>
<dbReference type="InterPro" id="IPR000160">
    <property type="entry name" value="GGDEF_dom"/>
</dbReference>
<dbReference type="SUPFAM" id="SSF55073">
    <property type="entry name" value="Nucleotide cyclase"/>
    <property type="match status" value="1"/>
</dbReference>
<dbReference type="Pfam" id="PF00990">
    <property type="entry name" value="GGDEF"/>
    <property type="match status" value="1"/>
</dbReference>
<dbReference type="Gene3D" id="3.30.70.270">
    <property type="match status" value="1"/>
</dbReference>
<dbReference type="SMART" id="SM00267">
    <property type="entry name" value="GGDEF"/>
    <property type="match status" value="1"/>
</dbReference>
<feature type="transmembrane region" description="Helical" evidence="3">
    <location>
        <begin position="166"/>
        <end position="184"/>
    </location>
</feature>
<keyword evidence="3" id="KW-0472">Membrane</keyword>
<keyword evidence="6" id="KW-1185">Reference proteome</keyword>
<dbReference type="OrthoDB" id="9779586at2"/>
<dbReference type="Proteomes" id="UP000237350">
    <property type="component" value="Unassembled WGS sequence"/>
</dbReference>
<sequence>MDWRHLQNRYSREIKTRIFRIVLTFTGTAFALAALVNALNKRPAVNIWLPLVAACFHALPFLSRFFLSHSRYTRLIQAAWTRRLYMAGLAWVYLPLAWLTSPGSHSAMPFYALAFIVIMVCLALDPRDYLFPLSSLAITLLLVLYEPLRPLQFAPYAAPGERSLDLALHFLVATSIIVVALHMINRYFSHENRRIYTLSITDPHTGLYNRRYFYEVLSHYSPRSFCLVLMDLNNFKRINDTWGHPAGDSVLLSFSRILQSSCRREDLAIRYGGDEFILLLHDTTLTQARTLERRIRRDFRELEERYSREELSIAFGYATHLEGSIEEVIQKADEHLYKRKPKKESQEAGRT</sequence>
<evidence type="ECO:0000259" key="4">
    <source>
        <dbReference type="PROSITE" id="PS50887"/>
    </source>
</evidence>
<dbReference type="AlphaFoldDB" id="A0A2S4JS28"/>
<evidence type="ECO:0000313" key="5">
    <source>
        <dbReference type="EMBL" id="POR02280.1"/>
    </source>
</evidence>
<dbReference type="RefSeq" id="WP_103680047.1">
    <property type="nucleotide sequence ID" value="NZ_LPWH01000062.1"/>
</dbReference>
<evidence type="ECO:0000256" key="3">
    <source>
        <dbReference type="SAM" id="Phobius"/>
    </source>
</evidence>
<dbReference type="PANTHER" id="PTHR45138">
    <property type="entry name" value="REGULATORY COMPONENTS OF SENSORY TRANSDUCTION SYSTEM"/>
    <property type="match status" value="1"/>
</dbReference>
<comment type="caution">
    <text evidence="5">The sequence shown here is derived from an EMBL/GenBank/DDBJ whole genome shotgun (WGS) entry which is preliminary data.</text>
</comment>
<dbReference type="PANTHER" id="PTHR45138:SF9">
    <property type="entry name" value="DIGUANYLATE CYCLASE DGCM-RELATED"/>
    <property type="match status" value="1"/>
</dbReference>
<evidence type="ECO:0000256" key="1">
    <source>
        <dbReference type="ARBA" id="ARBA00012528"/>
    </source>
</evidence>
<dbReference type="InterPro" id="IPR050469">
    <property type="entry name" value="Diguanylate_Cyclase"/>
</dbReference>
<keyword evidence="3" id="KW-1133">Transmembrane helix</keyword>
<feature type="transmembrane region" description="Helical" evidence="3">
    <location>
        <begin position="84"/>
        <end position="101"/>
    </location>
</feature>
<evidence type="ECO:0000313" key="6">
    <source>
        <dbReference type="Proteomes" id="UP000237350"/>
    </source>
</evidence>
<feature type="transmembrane region" description="Helical" evidence="3">
    <location>
        <begin position="21"/>
        <end position="39"/>
    </location>
</feature>
<keyword evidence="3" id="KW-0812">Transmembrane</keyword>